<dbReference type="Proteomes" id="UP000800035">
    <property type="component" value="Unassembled WGS sequence"/>
</dbReference>
<feature type="signal peptide" evidence="1">
    <location>
        <begin position="1"/>
        <end position="17"/>
    </location>
</feature>
<dbReference type="OrthoDB" id="10615549at2759"/>
<evidence type="ECO:0000313" key="2">
    <source>
        <dbReference type="EMBL" id="KAF1960956.1"/>
    </source>
</evidence>
<feature type="chain" id="PRO_5025607298" evidence="1">
    <location>
        <begin position="18"/>
        <end position="429"/>
    </location>
</feature>
<dbReference type="EMBL" id="ML976982">
    <property type="protein sequence ID" value="KAF1960956.1"/>
    <property type="molecule type" value="Genomic_DNA"/>
</dbReference>
<sequence length="429" mass="48477">MVFSGWLILLPVLGSFTAPPSCGNATNSSRPANTTDSLSKFCNFGLWIRQYCDTKTKNTPYPHRFDLVFMHLRGKNNHDGPILQPVPLSDPPLPWSMPLMWQNGTYEQTFSGLEHNLTISMYDRQVLNFDYGGRTWTELVIAPGIEHCERTEWVGPWPDCDGQDLSASRVRDSVVQLESCSWKAFRVVGHSLSILKAIGGQTTTNDSRVNSIATFTGSLSLVSSTPFTRIRKTKRPSPAQMLLSFIIALFAVGTLSSRHIAPDEPPVPSPSRSSTENKCLFDVRLYQRCNRDNPSDAHVDTYATFANFRDPNGKPIPNLYGDSYKPSMNSTGRPNFDVHSIEKGRIMNAAGFELVWRFAEWVDLESGYQDKLYVFYKGMPIAEETHCEPNQWSDREKSDRGMFGKRCTKDKDMAMQYRVRETVCGFDCN</sequence>
<protein>
    <submittedName>
        <fullName evidence="2">Uncharacterized protein</fullName>
    </submittedName>
</protein>
<organism evidence="2 3">
    <name type="scientific">Byssothecium circinans</name>
    <dbReference type="NCBI Taxonomy" id="147558"/>
    <lineage>
        <taxon>Eukaryota</taxon>
        <taxon>Fungi</taxon>
        <taxon>Dikarya</taxon>
        <taxon>Ascomycota</taxon>
        <taxon>Pezizomycotina</taxon>
        <taxon>Dothideomycetes</taxon>
        <taxon>Pleosporomycetidae</taxon>
        <taxon>Pleosporales</taxon>
        <taxon>Massarineae</taxon>
        <taxon>Massarinaceae</taxon>
        <taxon>Byssothecium</taxon>
    </lineage>
</organism>
<reference evidence="2" key="1">
    <citation type="journal article" date="2020" name="Stud. Mycol.">
        <title>101 Dothideomycetes genomes: a test case for predicting lifestyles and emergence of pathogens.</title>
        <authorList>
            <person name="Haridas S."/>
            <person name="Albert R."/>
            <person name="Binder M."/>
            <person name="Bloem J."/>
            <person name="Labutti K."/>
            <person name="Salamov A."/>
            <person name="Andreopoulos B."/>
            <person name="Baker S."/>
            <person name="Barry K."/>
            <person name="Bills G."/>
            <person name="Bluhm B."/>
            <person name="Cannon C."/>
            <person name="Castanera R."/>
            <person name="Culley D."/>
            <person name="Daum C."/>
            <person name="Ezra D."/>
            <person name="Gonzalez J."/>
            <person name="Henrissat B."/>
            <person name="Kuo A."/>
            <person name="Liang C."/>
            <person name="Lipzen A."/>
            <person name="Lutzoni F."/>
            <person name="Magnuson J."/>
            <person name="Mondo S."/>
            <person name="Nolan M."/>
            <person name="Ohm R."/>
            <person name="Pangilinan J."/>
            <person name="Park H.-J."/>
            <person name="Ramirez L."/>
            <person name="Alfaro M."/>
            <person name="Sun H."/>
            <person name="Tritt A."/>
            <person name="Yoshinaga Y."/>
            <person name="Zwiers L.-H."/>
            <person name="Turgeon B."/>
            <person name="Goodwin S."/>
            <person name="Spatafora J."/>
            <person name="Crous P."/>
            <person name="Grigoriev I."/>
        </authorList>
    </citation>
    <scope>NUCLEOTIDE SEQUENCE</scope>
    <source>
        <strain evidence="2">CBS 675.92</strain>
    </source>
</reference>
<evidence type="ECO:0000313" key="3">
    <source>
        <dbReference type="Proteomes" id="UP000800035"/>
    </source>
</evidence>
<keyword evidence="1" id="KW-0732">Signal</keyword>
<name>A0A6A5UDG9_9PLEO</name>
<dbReference type="AlphaFoldDB" id="A0A6A5UDG9"/>
<keyword evidence="3" id="KW-1185">Reference proteome</keyword>
<proteinExistence type="predicted"/>
<accession>A0A6A5UDG9</accession>
<gene>
    <name evidence="2" type="ORF">CC80DRAFT_501201</name>
</gene>
<evidence type="ECO:0000256" key="1">
    <source>
        <dbReference type="SAM" id="SignalP"/>
    </source>
</evidence>